<accession>A0A7D9DT90</accession>
<dbReference type="EMBL" id="CACRXK020002000">
    <property type="protein sequence ID" value="CAB3992201.1"/>
    <property type="molecule type" value="Genomic_DNA"/>
</dbReference>
<evidence type="ECO:0000256" key="1">
    <source>
        <dbReference type="SAM" id="MobiDB-lite"/>
    </source>
</evidence>
<dbReference type="OrthoDB" id="10057020at2759"/>
<dbReference type="AlphaFoldDB" id="A0A7D9DT90"/>
<organism evidence="2 3">
    <name type="scientific">Paramuricea clavata</name>
    <name type="common">Red gorgonian</name>
    <name type="synonym">Violescent sea-whip</name>
    <dbReference type="NCBI Taxonomy" id="317549"/>
    <lineage>
        <taxon>Eukaryota</taxon>
        <taxon>Metazoa</taxon>
        <taxon>Cnidaria</taxon>
        <taxon>Anthozoa</taxon>
        <taxon>Octocorallia</taxon>
        <taxon>Malacalcyonacea</taxon>
        <taxon>Plexauridae</taxon>
        <taxon>Paramuricea</taxon>
    </lineage>
</organism>
<dbReference type="Proteomes" id="UP001152795">
    <property type="component" value="Unassembled WGS sequence"/>
</dbReference>
<reference evidence="2" key="1">
    <citation type="submission" date="2020-04" db="EMBL/GenBank/DDBJ databases">
        <authorList>
            <person name="Alioto T."/>
            <person name="Alioto T."/>
            <person name="Gomez Garrido J."/>
        </authorList>
    </citation>
    <scope>NUCLEOTIDE SEQUENCE</scope>
    <source>
        <strain evidence="2">A484AB</strain>
    </source>
</reference>
<name>A0A7D9DT90_PARCT</name>
<gene>
    <name evidence="2" type="ORF">PACLA_8A011346</name>
</gene>
<evidence type="ECO:0000313" key="2">
    <source>
        <dbReference type="EMBL" id="CAB3992201.1"/>
    </source>
</evidence>
<evidence type="ECO:0000313" key="3">
    <source>
        <dbReference type="Proteomes" id="UP001152795"/>
    </source>
</evidence>
<dbReference type="PANTHER" id="PTHR47331">
    <property type="entry name" value="PHD-TYPE DOMAIN-CONTAINING PROTEIN"/>
    <property type="match status" value="1"/>
</dbReference>
<keyword evidence="3" id="KW-1185">Reference proteome</keyword>
<sequence>MDFVRKGKLCDNCLRRNHLAKRRRFNPACMISGCGRKHHSLLHPPSKSENESSKGPNDPGRSEESPHGNEAGSSGNCSATANRRQKVSLRIVPVKVKNEDGTREIETYAFIDNGSDTTLCSKDLVHELNLSSKPCEFTLTTVNGLDKSRNGQEVKLNIQSLNGEGSIQVDRVWTVESLPISEQCIPTVEEINRWSHLSDIEFPKLENAKVTILIGSDVPEAHWIFEERRGRPREPLAARKLLGWTLLGPVGSVSRQE</sequence>
<dbReference type="PANTHER" id="PTHR47331:SF1">
    <property type="entry name" value="GAG-LIKE PROTEIN"/>
    <property type="match status" value="1"/>
</dbReference>
<proteinExistence type="predicted"/>
<feature type="region of interest" description="Disordered" evidence="1">
    <location>
        <begin position="40"/>
        <end position="82"/>
    </location>
</feature>
<feature type="compositionally biased region" description="Polar residues" evidence="1">
    <location>
        <begin position="71"/>
        <end position="82"/>
    </location>
</feature>
<comment type="caution">
    <text evidence="2">The sequence shown here is derived from an EMBL/GenBank/DDBJ whole genome shotgun (WGS) entry which is preliminary data.</text>
</comment>
<protein>
    <submittedName>
        <fullName evidence="2">Uncharacterized protein</fullName>
    </submittedName>
</protein>